<comment type="subcellular location">
    <subcellularLocation>
        <location evidence="1">Cell membrane</location>
        <topology evidence="1">Multi-pass membrane protein</topology>
    </subcellularLocation>
</comment>
<organism evidence="9 10">
    <name type="scientific">Pseudovibrio ascidiaceicola</name>
    <dbReference type="NCBI Taxonomy" id="285279"/>
    <lineage>
        <taxon>Bacteria</taxon>
        <taxon>Pseudomonadati</taxon>
        <taxon>Pseudomonadota</taxon>
        <taxon>Alphaproteobacteria</taxon>
        <taxon>Hyphomicrobiales</taxon>
        <taxon>Stappiaceae</taxon>
        <taxon>Pseudovibrio</taxon>
    </lineage>
</organism>
<feature type="transmembrane region" description="Helical" evidence="7">
    <location>
        <begin position="82"/>
        <end position="99"/>
    </location>
</feature>
<dbReference type="InterPro" id="IPR002656">
    <property type="entry name" value="Acyl_transf_3_dom"/>
</dbReference>
<feature type="transmembrane region" description="Helical" evidence="7">
    <location>
        <begin position="53"/>
        <end position="70"/>
    </location>
</feature>
<evidence type="ECO:0000256" key="5">
    <source>
        <dbReference type="ARBA" id="ARBA00022989"/>
    </source>
</evidence>
<evidence type="ECO:0000259" key="8">
    <source>
        <dbReference type="Pfam" id="PF01757"/>
    </source>
</evidence>
<proteinExistence type="inferred from homology"/>
<name>A0A1I3VHK6_9HYPH</name>
<evidence type="ECO:0000313" key="9">
    <source>
        <dbReference type="EMBL" id="SFJ93621.1"/>
    </source>
</evidence>
<feature type="domain" description="Acyltransferase 3" evidence="8">
    <location>
        <begin position="11"/>
        <end position="313"/>
    </location>
</feature>
<evidence type="ECO:0000256" key="7">
    <source>
        <dbReference type="SAM" id="Phobius"/>
    </source>
</evidence>
<dbReference type="EMBL" id="FOSK01000001">
    <property type="protein sequence ID" value="SFJ93621.1"/>
    <property type="molecule type" value="Genomic_DNA"/>
</dbReference>
<evidence type="ECO:0000256" key="3">
    <source>
        <dbReference type="ARBA" id="ARBA00022475"/>
    </source>
</evidence>
<keyword evidence="4 7" id="KW-0812">Transmembrane</keyword>
<comment type="similarity">
    <text evidence="2">Belongs to the acyltransferase 3 family.</text>
</comment>
<feature type="transmembrane region" description="Helical" evidence="7">
    <location>
        <begin position="119"/>
        <end position="141"/>
    </location>
</feature>
<feature type="transmembrane region" description="Helical" evidence="7">
    <location>
        <begin position="296"/>
        <end position="317"/>
    </location>
</feature>
<dbReference type="RefSeq" id="WP_093516260.1">
    <property type="nucleotide sequence ID" value="NZ_FOSK01000001.1"/>
</dbReference>
<protein>
    <submittedName>
        <fullName evidence="9">Uncharacterized membrane protein YcfT</fullName>
    </submittedName>
</protein>
<feature type="transmembrane region" description="Helical" evidence="7">
    <location>
        <begin position="179"/>
        <end position="200"/>
    </location>
</feature>
<comment type="caution">
    <text evidence="9">The sequence shown here is derived from an EMBL/GenBank/DDBJ whole genome shotgun (WGS) entry which is preliminary data.</text>
</comment>
<evidence type="ECO:0000256" key="2">
    <source>
        <dbReference type="ARBA" id="ARBA00007400"/>
    </source>
</evidence>
<reference evidence="9 10" key="1">
    <citation type="submission" date="2016-10" db="EMBL/GenBank/DDBJ databases">
        <authorList>
            <person name="Varghese N."/>
            <person name="Submissions S."/>
        </authorList>
    </citation>
    <scope>NUCLEOTIDE SEQUENCE [LARGE SCALE GENOMIC DNA]</scope>
    <source>
        <strain evidence="9 10">DSM 16392</strain>
    </source>
</reference>
<evidence type="ECO:0000256" key="1">
    <source>
        <dbReference type="ARBA" id="ARBA00004651"/>
    </source>
</evidence>
<evidence type="ECO:0000256" key="4">
    <source>
        <dbReference type="ARBA" id="ARBA00022692"/>
    </source>
</evidence>
<keyword evidence="5 7" id="KW-1133">Transmembrane helix</keyword>
<feature type="transmembrane region" description="Helical" evidence="7">
    <location>
        <begin position="207"/>
        <end position="227"/>
    </location>
</feature>
<keyword evidence="6 7" id="KW-0472">Membrane</keyword>
<sequence length="348" mass="38875">MAAHQTSSRVDWVDYAKGFCIFLVVMMHSTLGVGSAIGEMGFMGDIVAFAKPFRMPDFFMISGLFLALTLDRDWRLYLDRKVVHFFYFYILWLTIQFGMKAPSFAAEFGWDGVLMHYALAFVQPFGTLWFIYALPVFFVITKLLHSLKVPWQATLLVAAGLQISALHTGSVLIDETAARFVFFFAGYIFAQKIFVIADWVRENVLKGLAFVFVWAVVNGLFVGYGYADLPFASLALGGLGALAVITVSALLSKIKALDLLRYMGKNSIVIYLSFFFPMAISRTILLKLGIIQDAGVISLIVTCTATIAPMILFWLITKIGYGQFLFKRPAWAYVAEMPRAKTPEPSPT</sequence>
<feature type="transmembrane region" description="Helical" evidence="7">
    <location>
        <begin position="233"/>
        <end position="256"/>
    </location>
</feature>
<evidence type="ECO:0000313" key="10">
    <source>
        <dbReference type="Proteomes" id="UP000199598"/>
    </source>
</evidence>
<dbReference type="PANTHER" id="PTHR40074:SF4">
    <property type="entry name" value="INNER MEMBRANE PROTEIN YCFT"/>
    <property type="match status" value="1"/>
</dbReference>
<keyword evidence="3" id="KW-1003">Cell membrane</keyword>
<gene>
    <name evidence="9" type="ORF">SAMN04488518_101345</name>
</gene>
<keyword evidence="10" id="KW-1185">Reference proteome</keyword>
<dbReference type="Pfam" id="PF01757">
    <property type="entry name" value="Acyl_transf_3"/>
    <property type="match status" value="1"/>
</dbReference>
<dbReference type="Proteomes" id="UP000199598">
    <property type="component" value="Unassembled WGS sequence"/>
</dbReference>
<evidence type="ECO:0000256" key="6">
    <source>
        <dbReference type="ARBA" id="ARBA00023136"/>
    </source>
</evidence>
<feature type="transmembrane region" description="Helical" evidence="7">
    <location>
        <begin position="153"/>
        <end position="173"/>
    </location>
</feature>
<dbReference type="PANTHER" id="PTHR40074">
    <property type="entry name" value="O-ACETYLTRANSFERASE WECH"/>
    <property type="match status" value="1"/>
</dbReference>
<feature type="transmembrane region" description="Helical" evidence="7">
    <location>
        <begin position="268"/>
        <end position="290"/>
    </location>
</feature>
<feature type="transmembrane region" description="Helical" evidence="7">
    <location>
        <begin position="12"/>
        <end position="33"/>
    </location>
</feature>
<accession>A0A1I3VHK6</accession>